<evidence type="ECO:0000313" key="1">
    <source>
        <dbReference type="EMBL" id="AYF03850.1"/>
    </source>
</evidence>
<dbReference type="AlphaFoldDB" id="A0A386UUI2"/>
<name>A0A386UUI2_9RHOB</name>
<reference evidence="2" key="1">
    <citation type="submission" date="2018-07" db="EMBL/GenBank/DDBJ databases">
        <title>Genome Structure of the Opportunistic Pathogen Paracoccus yeei (Alphaproteobacteria) and Identification of Putative Virulence Factors.</title>
        <authorList>
            <person name="Lasek R."/>
            <person name="Szuplewska M."/>
            <person name="Mitura M."/>
            <person name="Decewicz P."/>
            <person name="Chmielowska C."/>
            <person name="Pawlot A."/>
            <person name="Sentkowska D."/>
            <person name="Czarnecki J."/>
            <person name="Bartosik D."/>
        </authorList>
    </citation>
    <scope>NUCLEOTIDE SEQUENCE [LARGE SCALE GENOMIC DNA]</scope>
    <source>
        <strain evidence="2">CCUG 32053</strain>
        <plasmid evidence="2">pyee3</plasmid>
    </source>
</reference>
<geneLocation type="plasmid" evidence="2">
    <name>pyee3</name>
</geneLocation>
<proteinExistence type="predicted"/>
<accession>A0A386UUI2</accession>
<dbReference type="RefSeq" id="WP_199722355.1">
    <property type="nucleotide sequence ID" value="NZ_CP031081.1"/>
</dbReference>
<protein>
    <submittedName>
        <fullName evidence="1">Transcriptional regulator, GntR family</fullName>
    </submittedName>
</protein>
<sequence length="61" mass="6924">MAIGSHTACAEAVLAYRGERPGHGWEFLPVLTSLQSYRGSYRFRQLIEIDDLLPWNFKPAS</sequence>
<keyword evidence="1" id="KW-0614">Plasmid</keyword>
<dbReference type="EMBL" id="CP031081">
    <property type="protein sequence ID" value="AYF03850.1"/>
    <property type="molecule type" value="Genomic_DNA"/>
</dbReference>
<organism evidence="1 2">
    <name type="scientific">Paracoccus yeei</name>
    <dbReference type="NCBI Taxonomy" id="147645"/>
    <lineage>
        <taxon>Bacteria</taxon>
        <taxon>Pseudomonadati</taxon>
        <taxon>Pseudomonadota</taxon>
        <taxon>Alphaproteobacteria</taxon>
        <taxon>Rhodobacterales</taxon>
        <taxon>Paracoccaceae</taxon>
        <taxon>Paracoccus</taxon>
    </lineage>
</organism>
<dbReference type="Proteomes" id="UP000272010">
    <property type="component" value="Plasmid pYEE3"/>
</dbReference>
<evidence type="ECO:0000313" key="2">
    <source>
        <dbReference type="Proteomes" id="UP000272010"/>
    </source>
</evidence>
<gene>
    <name evidence="1" type="ORF">PY32053_04327</name>
</gene>